<reference evidence="6 7" key="1">
    <citation type="journal article" date="2014" name="Int. J. Syst. Evol. Microbiol.">
        <title>Description of Galbitalea soli gen. nov., sp. nov., and Frondihabitans sucicola sp. nov.</title>
        <authorList>
            <person name="Kim S.J."/>
            <person name="Lim J.M."/>
            <person name="Ahn J.H."/>
            <person name="Weon H.Y."/>
            <person name="Hamada M."/>
            <person name="Suzuki K."/>
            <person name="Ahn T.Y."/>
            <person name="Kwon S.W."/>
        </authorList>
    </citation>
    <scope>NUCLEOTIDE SEQUENCE [LARGE SCALE GENOMIC DNA]</scope>
    <source>
        <strain evidence="6 7">NBRC 108727</strain>
    </source>
</reference>
<keyword evidence="4" id="KW-0500">Molybdenum</keyword>
<feature type="signal peptide" evidence="5">
    <location>
        <begin position="1"/>
        <end position="30"/>
    </location>
</feature>
<evidence type="ECO:0000313" key="7">
    <source>
        <dbReference type="Proteomes" id="UP000479756"/>
    </source>
</evidence>
<dbReference type="Gene3D" id="3.40.190.10">
    <property type="entry name" value="Periplasmic binding protein-like II"/>
    <property type="match status" value="2"/>
</dbReference>
<feature type="chain" id="PRO_5028799641" evidence="5">
    <location>
        <begin position="31"/>
        <end position="265"/>
    </location>
</feature>
<organism evidence="6 7">
    <name type="scientific">Galbitalea soli</name>
    <dbReference type="NCBI Taxonomy" id="1268042"/>
    <lineage>
        <taxon>Bacteria</taxon>
        <taxon>Bacillati</taxon>
        <taxon>Actinomycetota</taxon>
        <taxon>Actinomycetes</taxon>
        <taxon>Micrococcales</taxon>
        <taxon>Microbacteriaceae</taxon>
        <taxon>Galbitalea</taxon>
    </lineage>
</organism>
<keyword evidence="2 4" id="KW-0479">Metal-binding</keyword>
<dbReference type="PROSITE" id="PS51257">
    <property type="entry name" value="PROKAR_LIPOPROTEIN"/>
    <property type="match status" value="1"/>
</dbReference>
<proteinExistence type="inferred from homology"/>
<dbReference type="AlphaFoldDB" id="A0A7C9TQN3"/>
<dbReference type="SUPFAM" id="SSF53850">
    <property type="entry name" value="Periplasmic binding protein-like II"/>
    <property type="match status" value="1"/>
</dbReference>
<keyword evidence="3 5" id="KW-0732">Signal</keyword>
<evidence type="ECO:0000256" key="1">
    <source>
        <dbReference type="ARBA" id="ARBA00009175"/>
    </source>
</evidence>
<feature type="binding site" evidence="4">
    <location>
        <position position="183"/>
    </location>
    <ligand>
        <name>molybdate</name>
        <dbReference type="ChEBI" id="CHEBI:36264"/>
    </ligand>
</feature>
<accession>A0A7C9TQN3</accession>
<evidence type="ECO:0000256" key="2">
    <source>
        <dbReference type="ARBA" id="ARBA00022723"/>
    </source>
</evidence>
<dbReference type="InterPro" id="IPR005950">
    <property type="entry name" value="ModA"/>
</dbReference>
<dbReference type="GO" id="GO:0030973">
    <property type="term" value="F:molybdate ion binding"/>
    <property type="evidence" value="ECO:0007669"/>
    <property type="project" value="TreeGrafter"/>
</dbReference>
<dbReference type="GO" id="GO:0046872">
    <property type="term" value="F:metal ion binding"/>
    <property type="evidence" value="ECO:0007669"/>
    <property type="project" value="UniProtKB-KW"/>
</dbReference>
<dbReference type="Proteomes" id="UP000479756">
    <property type="component" value="Unassembled WGS sequence"/>
</dbReference>
<gene>
    <name evidence="6" type="primary">modA</name>
    <name evidence="6" type="ORF">G3T37_05285</name>
</gene>
<feature type="binding site" evidence="4">
    <location>
        <position position="81"/>
    </location>
    <ligand>
        <name>molybdate</name>
        <dbReference type="ChEBI" id="CHEBI:36264"/>
    </ligand>
</feature>
<keyword evidence="7" id="KW-1185">Reference proteome</keyword>
<comment type="similarity">
    <text evidence="1">Belongs to the bacterial solute-binding protein ModA family.</text>
</comment>
<name>A0A7C9TQN3_9MICO</name>
<comment type="caution">
    <text evidence="6">The sequence shown here is derived from an EMBL/GenBank/DDBJ whole genome shotgun (WGS) entry which is preliminary data.</text>
</comment>
<feature type="binding site" evidence="4">
    <location>
        <position position="201"/>
    </location>
    <ligand>
        <name>molybdate</name>
        <dbReference type="ChEBI" id="CHEBI:36264"/>
    </ligand>
</feature>
<dbReference type="PIRSF" id="PIRSF004846">
    <property type="entry name" value="ModA"/>
    <property type="match status" value="1"/>
</dbReference>
<dbReference type="Pfam" id="PF13531">
    <property type="entry name" value="SBP_bac_11"/>
    <property type="match status" value="1"/>
</dbReference>
<dbReference type="NCBIfam" id="TIGR01256">
    <property type="entry name" value="modA"/>
    <property type="match status" value="1"/>
</dbReference>
<dbReference type="InterPro" id="IPR050682">
    <property type="entry name" value="ModA/WtpA"/>
</dbReference>
<evidence type="ECO:0000256" key="4">
    <source>
        <dbReference type="PIRSR" id="PIRSR004846-1"/>
    </source>
</evidence>
<sequence length="265" mass="26042">MRTLRSSVAGLVIAVSAVSLLAGCASPAGAGSPGPSSSPAALHGTIVVDAAASLTGTFTEIATQFEAAHPGTTVTLNFGGSSALATAIVAGAPVDVFAAASPATMTTVTDAHLASDPAVFVSNTLEIAVPRGNPGRVTGLADFAKPQLTIALCAPEVPCGAAAAAIFAKTGIADKPDTLEPDVKSALAKVALGEVDAALVYHTDVLAAGAAVEGIPFPEAAQAVNDYPIARIDTSKNAALASAFIAYVRGAHGAAVLNRAGFTTK</sequence>
<evidence type="ECO:0000256" key="3">
    <source>
        <dbReference type="ARBA" id="ARBA00022729"/>
    </source>
</evidence>
<dbReference type="EMBL" id="JAAGWZ010000001">
    <property type="protein sequence ID" value="NEM90764.1"/>
    <property type="molecule type" value="Genomic_DNA"/>
</dbReference>
<dbReference type="RefSeq" id="WP_163472611.1">
    <property type="nucleotide sequence ID" value="NZ_JAAGWZ010000001.1"/>
</dbReference>
<evidence type="ECO:0000256" key="5">
    <source>
        <dbReference type="SAM" id="SignalP"/>
    </source>
</evidence>
<feature type="binding site" evidence="4">
    <location>
        <position position="53"/>
    </location>
    <ligand>
        <name>molybdate</name>
        <dbReference type="ChEBI" id="CHEBI:36264"/>
    </ligand>
</feature>
<dbReference type="PANTHER" id="PTHR30632:SF0">
    <property type="entry name" value="SULFATE-BINDING PROTEIN"/>
    <property type="match status" value="1"/>
</dbReference>
<dbReference type="PANTHER" id="PTHR30632">
    <property type="entry name" value="MOLYBDATE-BINDING PERIPLASMIC PROTEIN"/>
    <property type="match status" value="1"/>
</dbReference>
<dbReference type="GO" id="GO:0015689">
    <property type="term" value="P:molybdate ion transport"/>
    <property type="evidence" value="ECO:0007669"/>
    <property type="project" value="InterPro"/>
</dbReference>
<protein>
    <submittedName>
        <fullName evidence="6">Molybdate ABC transporter substrate-binding protein</fullName>
    </submittedName>
</protein>
<evidence type="ECO:0000313" key="6">
    <source>
        <dbReference type="EMBL" id="NEM90764.1"/>
    </source>
</evidence>